<dbReference type="EMBL" id="JARGDH010000004">
    <property type="protein sequence ID" value="KAL0269841.1"/>
    <property type="molecule type" value="Genomic_DNA"/>
</dbReference>
<feature type="domain" description="Glucose-methanol-choline oxidoreductase N-terminal" evidence="4">
    <location>
        <begin position="306"/>
        <end position="320"/>
    </location>
</feature>
<evidence type="ECO:0000256" key="2">
    <source>
        <dbReference type="PIRSR" id="PIRSR000137-2"/>
    </source>
</evidence>
<dbReference type="AlphaFoldDB" id="A0AAW2HJQ2"/>
<dbReference type="InterPro" id="IPR007867">
    <property type="entry name" value="GMC_OxRtase_C"/>
</dbReference>
<dbReference type="GO" id="GO:0050660">
    <property type="term" value="F:flavin adenine dinucleotide binding"/>
    <property type="evidence" value="ECO:0007669"/>
    <property type="project" value="InterPro"/>
</dbReference>
<dbReference type="Gene3D" id="3.50.50.60">
    <property type="entry name" value="FAD/NAD(P)-binding domain"/>
    <property type="match status" value="1"/>
</dbReference>
<evidence type="ECO:0000256" key="1">
    <source>
        <dbReference type="ARBA" id="ARBA00010790"/>
    </source>
</evidence>
<dbReference type="GO" id="GO:0016614">
    <property type="term" value="F:oxidoreductase activity, acting on CH-OH group of donors"/>
    <property type="evidence" value="ECO:0007669"/>
    <property type="project" value="InterPro"/>
</dbReference>
<feature type="binding site" evidence="2">
    <location>
        <position position="136"/>
    </location>
    <ligand>
        <name>FAD</name>
        <dbReference type="ChEBI" id="CHEBI:57692"/>
    </ligand>
</feature>
<dbReference type="Pfam" id="PF00732">
    <property type="entry name" value="GMC_oxred_N"/>
    <property type="match status" value="1"/>
</dbReference>
<dbReference type="PANTHER" id="PTHR11552:SF216">
    <property type="entry name" value="GLUCOSE-METHANOL-CHOLINE OXIDOREDUCTASE N-TERMINAL DOMAIN-CONTAINING PROTEIN"/>
    <property type="match status" value="1"/>
</dbReference>
<keyword evidence="2" id="KW-0285">Flavoprotein</keyword>
<dbReference type="Gene3D" id="3.30.560.10">
    <property type="entry name" value="Glucose Oxidase, domain 3"/>
    <property type="match status" value="1"/>
</dbReference>
<evidence type="ECO:0000256" key="3">
    <source>
        <dbReference type="SAM" id="SignalP"/>
    </source>
</evidence>
<comment type="caution">
    <text evidence="5">The sequence shown here is derived from an EMBL/GenBank/DDBJ whole genome shotgun (WGS) entry which is preliminary data.</text>
</comment>
<protein>
    <recommendedName>
        <fullName evidence="4">Glucose-methanol-choline oxidoreductase N-terminal domain-containing protein</fullName>
    </recommendedName>
</protein>
<feature type="binding site" evidence="2">
    <location>
        <position position="269"/>
    </location>
    <ligand>
        <name>FAD</name>
        <dbReference type="ChEBI" id="CHEBI:57692"/>
    </ligand>
</feature>
<keyword evidence="2" id="KW-0274">FAD</keyword>
<dbReference type="PANTHER" id="PTHR11552">
    <property type="entry name" value="GLUCOSE-METHANOL-CHOLINE GMC OXIDOREDUCTASE"/>
    <property type="match status" value="1"/>
</dbReference>
<comment type="similarity">
    <text evidence="1">Belongs to the GMC oxidoreductase family.</text>
</comment>
<feature type="chain" id="PRO_5043587507" description="Glucose-methanol-choline oxidoreductase N-terminal domain-containing protein" evidence="3">
    <location>
        <begin position="20"/>
        <end position="547"/>
    </location>
</feature>
<dbReference type="SUPFAM" id="SSF54373">
    <property type="entry name" value="FAD-linked reductases, C-terminal domain"/>
    <property type="match status" value="1"/>
</dbReference>
<proteinExistence type="inferred from homology"/>
<keyword evidence="3" id="KW-0732">Signal</keyword>
<dbReference type="InterPro" id="IPR036188">
    <property type="entry name" value="FAD/NAD-bd_sf"/>
</dbReference>
<reference evidence="5" key="1">
    <citation type="journal article" date="2024" name="Gigascience">
        <title>Chromosome-level genome of the poultry shaft louse Menopon gallinae provides insight into the host-switching and adaptive evolution of parasitic lice.</title>
        <authorList>
            <person name="Xu Y."/>
            <person name="Ma L."/>
            <person name="Liu S."/>
            <person name="Liang Y."/>
            <person name="Liu Q."/>
            <person name="He Z."/>
            <person name="Tian L."/>
            <person name="Duan Y."/>
            <person name="Cai W."/>
            <person name="Li H."/>
            <person name="Song F."/>
        </authorList>
    </citation>
    <scope>NUCLEOTIDE SEQUENCE</scope>
    <source>
        <strain evidence="5">Cailab_2023a</strain>
    </source>
</reference>
<gene>
    <name evidence="5" type="ORF">PYX00_007440</name>
</gene>
<sequence>MKYLLRIIVSSVLICLSGTQNILQNVIDQTRNILNIPGNVVRDTNTFRDSYDFIIVGAGSAGCALANRLSEISDWNILLLEAGKEELLLTDVPLASAYWTFTDYNWGYKTVPQKDICLGLNEQKCTWPRGKTMGGTSVINYLVYTRGHPRDYDDWARLGNTGWGYKDVLPYFIKSERVEIPELRNSPYRGTKGYLNINRPPWTTPLADAFLDAGRELGYEVKDPNGPEQIGFSYVQATMKNGRRVSASKAYIRPIRNRRNLHVAKGARVVKIIINPVTNATQGVEFVKRRRTYRVRATREVLLSAGTLNSPQLLMLSGIGPRKHLEQLRIPVIRDAPVGDNLQDHVSFGAVIFLVNSSVSIVDSRIASNLSHTFDFFFRNTGPLTSPGGAEGIAFVNTRLSENGDTSGIQRRSFGIREDMFQDMFGTVMGQDGFTLVPVLLKPKSKGYMRLKSKNPYQWPMFYPGYYTDEADVRAMVRGIRMAIKIGQRERVSKDSGRLFTLCRSRRAGITHSTRTSIGRAPCGRSRQIFTTKSALAKWVLLTRKNL</sequence>
<dbReference type="Pfam" id="PF05199">
    <property type="entry name" value="GMC_oxred_C"/>
    <property type="match status" value="1"/>
</dbReference>
<comment type="cofactor">
    <cofactor evidence="2">
        <name>FAD</name>
        <dbReference type="ChEBI" id="CHEBI:57692"/>
    </cofactor>
</comment>
<dbReference type="InterPro" id="IPR012132">
    <property type="entry name" value="GMC_OxRdtase"/>
</dbReference>
<dbReference type="InterPro" id="IPR000172">
    <property type="entry name" value="GMC_OxRdtase_N"/>
</dbReference>
<dbReference type="PIRSF" id="PIRSF000137">
    <property type="entry name" value="Alcohol_oxidase"/>
    <property type="match status" value="1"/>
</dbReference>
<feature type="signal peptide" evidence="3">
    <location>
        <begin position="1"/>
        <end position="19"/>
    </location>
</feature>
<dbReference type="PROSITE" id="PS00624">
    <property type="entry name" value="GMC_OXRED_2"/>
    <property type="match status" value="1"/>
</dbReference>
<name>A0AAW2HJQ2_9NEOP</name>
<dbReference type="SUPFAM" id="SSF51905">
    <property type="entry name" value="FAD/NAD(P)-binding domain"/>
    <property type="match status" value="1"/>
</dbReference>
<accession>A0AAW2HJQ2</accession>
<evidence type="ECO:0000259" key="4">
    <source>
        <dbReference type="PROSITE" id="PS00624"/>
    </source>
</evidence>
<feature type="binding site" evidence="2">
    <location>
        <begin position="140"/>
        <end position="143"/>
    </location>
    <ligand>
        <name>FAD</name>
        <dbReference type="ChEBI" id="CHEBI:57692"/>
    </ligand>
</feature>
<organism evidence="5">
    <name type="scientific">Menopon gallinae</name>
    <name type="common">poultry shaft louse</name>
    <dbReference type="NCBI Taxonomy" id="328185"/>
    <lineage>
        <taxon>Eukaryota</taxon>
        <taxon>Metazoa</taxon>
        <taxon>Ecdysozoa</taxon>
        <taxon>Arthropoda</taxon>
        <taxon>Hexapoda</taxon>
        <taxon>Insecta</taxon>
        <taxon>Pterygota</taxon>
        <taxon>Neoptera</taxon>
        <taxon>Paraneoptera</taxon>
        <taxon>Psocodea</taxon>
        <taxon>Troctomorpha</taxon>
        <taxon>Phthiraptera</taxon>
        <taxon>Amblycera</taxon>
        <taxon>Menoponidae</taxon>
        <taxon>Menopon</taxon>
    </lineage>
</organism>
<evidence type="ECO:0000313" key="5">
    <source>
        <dbReference type="EMBL" id="KAL0269841.1"/>
    </source>
</evidence>